<dbReference type="Proteomes" id="UP000054047">
    <property type="component" value="Unassembled WGS sequence"/>
</dbReference>
<evidence type="ECO:0000313" key="2">
    <source>
        <dbReference type="Proteomes" id="UP000054047"/>
    </source>
</evidence>
<proteinExistence type="predicted"/>
<organism evidence="1 2">
    <name type="scientific">Ancylostoma duodenale</name>
    <dbReference type="NCBI Taxonomy" id="51022"/>
    <lineage>
        <taxon>Eukaryota</taxon>
        <taxon>Metazoa</taxon>
        <taxon>Ecdysozoa</taxon>
        <taxon>Nematoda</taxon>
        <taxon>Chromadorea</taxon>
        <taxon>Rhabditida</taxon>
        <taxon>Rhabditina</taxon>
        <taxon>Rhabditomorpha</taxon>
        <taxon>Strongyloidea</taxon>
        <taxon>Ancylostomatidae</taxon>
        <taxon>Ancylostomatinae</taxon>
        <taxon>Ancylostoma</taxon>
    </lineage>
</organism>
<dbReference type="OrthoDB" id="10361513at2759"/>
<dbReference type="EMBL" id="KN727159">
    <property type="protein sequence ID" value="KIH66338.1"/>
    <property type="molecule type" value="Genomic_DNA"/>
</dbReference>
<keyword evidence="2" id="KW-1185">Reference proteome</keyword>
<sequence>MLSTKSDDDLDAESRELACSIDSSLKRDYETRARNVFTKSLMMKAQILTSTELLFISSPVVKNLVSGTIGYLHYKLDEDRLLDLVGIHPGCHYDLENKLRKNVSFIP</sequence>
<reference evidence="1 2" key="1">
    <citation type="submission" date="2013-12" db="EMBL/GenBank/DDBJ databases">
        <title>Draft genome of the parsitic nematode Ancylostoma duodenale.</title>
        <authorList>
            <person name="Mitreva M."/>
        </authorList>
    </citation>
    <scope>NUCLEOTIDE SEQUENCE [LARGE SCALE GENOMIC DNA]</scope>
    <source>
        <strain evidence="1 2">Zhejiang</strain>
    </source>
</reference>
<protein>
    <submittedName>
        <fullName evidence="1">Uncharacterized protein</fullName>
    </submittedName>
</protein>
<accession>A0A0C2D9B7</accession>
<gene>
    <name evidence="1" type="ORF">ANCDUO_03335</name>
</gene>
<name>A0A0C2D9B7_9BILA</name>
<evidence type="ECO:0000313" key="1">
    <source>
        <dbReference type="EMBL" id="KIH66338.1"/>
    </source>
</evidence>
<dbReference type="AlphaFoldDB" id="A0A0C2D9B7"/>